<dbReference type="InterPro" id="IPR006195">
    <property type="entry name" value="aa-tRNA-synth_II"/>
</dbReference>
<evidence type="ECO:0000256" key="6">
    <source>
        <dbReference type="ARBA" id="ARBA00023146"/>
    </source>
</evidence>
<dbReference type="NCBIfam" id="TIGR00442">
    <property type="entry name" value="hisS"/>
    <property type="match status" value="1"/>
</dbReference>
<dbReference type="AlphaFoldDB" id="A0A1F7GXS5"/>
<evidence type="ECO:0000256" key="7">
    <source>
        <dbReference type="ARBA" id="ARBA00047639"/>
    </source>
</evidence>
<evidence type="ECO:0000256" key="3">
    <source>
        <dbReference type="ARBA" id="ARBA00022741"/>
    </source>
</evidence>
<feature type="binding site" evidence="9">
    <location>
        <position position="126"/>
    </location>
    <ligand>
        <name>L-histidine</name>
        <dbReference type="ChEBI" id="CHEBI:57595"/>
    </ligand>
</feature>
<dbReference type="GO" id="GO:0005524">
    <property type="term" value="F:ATP binding"/>
    <property type="evidence" value="ECO:0007669"/>
    <property type="project" value="UniProtKB-UniRule"/>
</dbReference>
<gene>
    <name evidence="8" type="primary">hisS</name>
    <name evidence="11" type="ORF">A3C24_01515</name>
</gene>
<accession>A0A1F7GXS5</accession>
<dbReference type="PANTHER" id="PTHR11476:SF7">
    <property type="entry name" value="HISTIDINE--TRNA LIGASE"/>
    <property type="match status" value="1"/>
</dbReference>
<dbReference type="GO" id="GO:0005737">
    <property type="term" value="C:cytoplasm"/>
    <property type="evidence" value="ECO:0007669"/>
    <property type="project" value="UniProtKB-SubCell"/>
</dbReference>
<dbReference type="InterPro" id="IPR045864">
    <property type="entry name" value="aa-tRNA-synth_II/BPL/LPL"/>
</dbReference>
<feature type="binding site" evidence="9">
    <location>
        <begin position="259"/>
        <end position="260"/>
    </location>
    <ligand>
        <name>L-histidine</name>
        <dbReference type="ChEBI" id="CHEBI:57595"/>
    </ligand>
</feature>
<dbReference type="PIRSF" id="PIRSF001549">
    <property type="entry name" value="His-tRNA_synth"/>
    <property type="match status" value="1"/>
</dbReference>
<dbReference type="PANTHER" id="PTHR11476">
    <property type="entry name" value="HISTIDYL-TRNA SYNTHETASE"/>
    <property type="match status" value="1"/>
</dbReference>
<organism evidence="11 12">
    <name type="scientific">Candidatus Roizmanbacteria bacterium RIFCSPHIGHO2_02_FULL_37_24</name>
    <dbReference type="NCBI Taxonomy" id="1802037"/>
    <lineage>
        <taxon>Bacteria</taxon>
        <taxon>Candidatus Roizmaniibacteriota</taxon>
    </lineage>
</organism>
<dbReference type="SUPFAM" id="SSF52954">
    <property type="entry name" value="Class II aaRS ABD-related"/>
    <property type="match status" value="1"/>
</dbReference>
<comment type="subcellular location">
    <subcellularLocation>
        <location evidence="8">Cytoplasm</location>
    </subcellularLocation>
</comment>
<dbReference type="Proteomes" id="UP000177159">
    <property type="component" value="Unassembled WGS sequence"/>
</dbReference>
<protein>
    <recommendedName>
        <fullName evidence="8">Histidine--tRNA ligase</fullName>
        <ecNumber evidence="8">6.1.1.21</ecNumber>
    </recommendedName>
    <alternativeName>
        <fullName evidence="8">Histidyl-tRNA synthetase</fullName>
        <shortName evidence="8">HisRS</shortName>
    </alternativeName>
</protein>
<dbReference type="EMBL" id="MFZM01000016">
    <property type="protein sequence ID" value="OGK23829.1"/>
    <property type="molecule type" value="Genomic_DNA"/>
</dbReference>
<keyword evidence="4 8" id="KW-0067">ATP-binding</keyword>
<keyword evidence="6 8" id="KW-0030">Aminoacyl-tRNA synthetase</keyword>
<keyword evidence="2 8" id="KW-0436">Ligase</keyword>
<proteinExistence type="inferred from homology"/>
<evidence type="ECO:0000256" key="5">
    <source>
        <dbReference type="ARBA" id="ARBA00022917"/>
    </source>
</evidence>
<evidence type="ECO:0000256" key="2">
    <source>
        <dbReference type="ARBA" id="ARBA00022598"/>
    </source>
</evidence>
<evidence type="ECO:0000256" key="8">
    <source>
        <dbReference type="HAMAP-Rule" id="MF_00127"/>
    </source>
</evidence>
<feature type="binding site" evidence="9">
    <location>
        <position position="130"/>
    </location>
    <ligand>
        <name>L-histidine</name>
        <dbReference type="ChEBI" id="CHEBI:57595"/>
    </ligand>
</feature>
<dbReference type="HAMAP" id="MF_00127">
    <property type="entry name" value="His_tRNA_synth"/>
    <property type="match status" value="1"/>
</dbReference>
<comment type="similarity">
    <text evidence="1 8">Belongs to the class-II aminoacyl-tRNA synthetase family.</text>
</comment>
<dbReference type="InterPro" id="IPR036621">
    <property type="entry name" value="Anticodon-bd_dom_sf"/>
</dbReference>
<dbReference type="CDD" id="cd00859">
    <property type="entry name" value="HisRS_anticodon"/>
    <property type="match status" value="1"/>
</dbReference>
<feature type="binding site" evidence="9">
    <location>
        <position position="255"/>
    </location>
    <ligand>
        <name>L-histidine</name>
        <dbReference type="ChEBI" id="CHEBI:57595"/>
    </ligand>
</feature>
<evidence type="ECO:0000313" key="12">
    <source>
        <dbReference type="Proteomes" id="UP000177159"/>
    </source>
</evidence>
<keyword evidence="5 8" id="KW-0648">Protein biosynthesis</keyword>
<dbReference type="PROSITE" id="PS50862">
    <property type="entry name" value="AA_TRNA_LIGASE_II"/>
    <property type="match status" value="1"/>
</dbReference>
<sequence length="416" mass="47614">MVKNQNFQTLKGFRDFLGEEAQKRQWLIQKIQNTFERFGFEPLESPVLEYEELLMGKYGTEADKLIYRFEDKGGRRVAMRYDQTVPAARIISQYKQQLIFPYKKYQIQLVWRADKPQKGRYREFLQCDADIVGSSSLFSDAEILAVYFNIYKDIGVNLKLKINDRKQLIDVIKQQGIEDAMVFSVIQSIDKMDKKTPEDITQELLKKGLHENTIKGLFEKLQSVQPTESLQRIQDVAIKLGVQNDCIQFTPTLARGLDYYTGMIFEGYIPEYEGGSVGGGGRYDNLIKDLVGVDMPAVGFGLGFDRTFEAADQLGKIPSRKSSSKALVTIFSPDLFEKSLEITQRLRNSNINVECSLDDTIQLDKQLKYADRKGIPYVIIIGPEEAKQNKLILKDMKSGEQETLTVEELAEKLKKN</sequence>
<dbReference type="CDD" id="cd00773">
    <property type="entry name" value="HisRS-like_core"/>
    <property type="match status" value="1"/>
</dbReference>
<dbReference type="Gene3D" id="3.30.930.10">
    <property type="entry name" value="Bira Bifunctional Protein, Domain 2"/>
    <property type="match status" value="1"/>
</dbReference>
<dbReference type="InterPro" id="IPR004154">
    <property type="entry name" value="Anticodon-bd"/>
</dbReference>
<dbReference type="GO" id="GO:0004821">
    <property type="term" value="F:histidine-tRNA ligase activity"/>
    <property type="evidence" value="ECO:0007669"/>
    <property type="project" value="UniProtKB-UniRule"/>
</dbReference>
<comment type="caution">
    <text evidence="11">The sequence shown here is derived from an EMBL/GenBank/DDBJ whole genome shotgun (WGS) entry which is preliminary data.</text>
</comment>
<evidence type="ECO:0000259" key="10">
    <source>
        <dbReference type="PROSITE" id="PS50862"/>
    </source>
</evidence>
<keyword evidence="8" id="KW-0963">Cytoplasm</keyword>
<dbReference type="InterPro" id="IPR015807">
    <property type="entry name" value="His-tRNA-ligase"/>
</dbReference>
<feature type="binding site" evidence="9">
    <location>
        <begin position="82"/>
        <end position="84"/>
    </location>
    <ligand>
        <name>L-histidine</name>
        <dbReference type="ChEBI" id="CHEBI:57595"/>
    </ligand>
</feature>
<comment type="subunit">
    <text evidence="8">Homodimer.</text>
</comment>
<feature type="binding site" evidence="9">
    <location>
        <position position="112"/>
    </location>
    <ligand>
        <name>L-histidine</name>
        <dbReference type="ChEBI" id="CHEBI:57595"/>
    </ligand>
</feature>
<dbReference type="Gene3D" id="3.40.50.800">
    <property type="entry name" value="Anticodon-binding domain"/>
    <property type="match status" value="1"/>
</dbReference>
<comment type="catalytic activity">
    <reaction evidence="7 8">
        <text>tRNA(His) + L-histidine + ATP = L-histidyl-tRNA(His) + AMP + diphosphate + H(+)</text>
        <dbReference type="Rhea" id="RHEA:17313"/>
        <dbReference type="Rhea" id="RHEA-COMP:9665"/>
        <dbReference type="Rhea" id="RHEA-COMP:9689"/>
        <dbReference type="ChEBI" id="CHEBI:15378"/>
        <dbReference type="ChEBI" id="CHEBI:30616"/>
        <dbReference type="ChEBI" id="CHEBI:33019"/>
        <dbReference type="ChEBI" id="CHEBI:57595"/>
        <dbReference type="ChEBI" id="CHEBI:78442"/>
        <dbReference type="ChEBI" id="CHEBI:78527"/>
        <dbReference type="ChEBI" id="CHEBI:456215"/>
        <dbReference type="EC" id="6.1.1.21"/>
    </reaction>
</comment>
<dbReference type="GO" id="GO:0006427">
    <property type="term" value="P:histidyl-tRNA aminoacylation"/>
    <property type="evidence" value="ECO:0007669"/>
    <property type="project" value="UniProtKB-UniRule"/>
</dbReference>
<evidence type="ECO:0000256" key="4">
    <source>
        <dbReference type="ARBA" id="ARBA00022840"/>
    </source>
</evidence>
<dbReference type="SUPFAM" id="SSF55681">
    <property type="entry name" value="Class II aaRS and biotin synthetases"/>
    <property type="match status" value="1"/>
</dbReference>
<dbReference type="InterPro" id="IPR041715">
    <property type="entry name" value="HisRS-like_core"/>
</dbReference>
<evidence type="ECO:0000256" key="1">
    <source>
        <dbReference type="ARBA" id="ARBA00008226"/>
    </source>
</evidence>
<dbReference type="Pfam" id="PF03129">
    <property type="entry name" value="HGTP_anticodon"/>
    <property type="match status" value="1"/>
</dbReference>
<name>A0A1F7GXS5_9BACT</name>
<evidence type="ECO:0000256" key="9">
    <source>
        <dbReference type="PIRSR" id="PIRSR001549-1"/>
    </source>
</evidence>
<feature type="domain" description="Aminoacyl-transfer RNA synthetases class-II family profile" evidence="10">
    <location>
        <begin position="27"/>
        <end position="333"/>
    </location>
</feature>
<dbReference type="InterPro" id="IPR004516">
    <property type="entry name" value="HisRS/HisZ"/>
</dbReference>
<keyword evidence="3 8" id="KW-0547">Nucleotide-binding</keyword>
<dbReference type="Pfam" id="PF13393">
    <property type="entry name" value="tRNA-synt_His"/>
    <property type="match status" value="1"/>
</dbReference>
<evidence type="ECO:0000313" key="11">
    <source>
        <dbReference type="EMBL" id="OGK23829.1"/>
    </source>
</evidence>
<dbReference type="EC" id="6.1.1.21" evidence="8"/>
<reference evidence="11 12" key="1">
    <citation type="journal article" date="2016" name="Nat. Commun.">
        <title>Thousands of microbial genomes shed light on interconnected biogeochemical processes in an aquifer system.</title>
        <authorList>
            <person name="Anantharaman K."/>
            <person name="Brown C.T."/>
            <person name="Hug L.A."/>
            <person name="Sharon I."/>
            <person name="Castelle C.J."/>
            <person name="Probst A.J."/>
            <person name="Thomas B.C."/>
            <person name="Singh A."/>
            <person name="Wilkins M.J."/>
            <person name="Karaoz U."/>
            <person name="Brodie E.L."/>
            <person name="Williams K.H."/>
            <person name="Hubbard S.S."/>
            <person name="Banfield J.F."/>
        </authorList>
    </citation>
    <scope>NUCLEOTIDE SEQUENCE [LARGE SCALE GENOMIC DNA]</scope>
</reference>
<dbReference type="InterPro" id="IPR033656">
    <property type="entry name" value="HisRS_anticodon"/>
</dbReference>